<proteinExistence type="predicted"/>
<evidence type="ECO:0000313" key="2">
    <source>
        <dbReference type="EMBL" id="WOL20209.1"/>
    </source>
</evidence>
<gene>
    <name evidence="2" type="ORF">Cni_G29013</name>
</gene>
<dbReference type="PANTHER" id="PTHR34370:SF2">
    <property type="entry name" value="GAG-POL POLYPROTEIN_RETROTRANSPOSON"/>
    <property type="match status" value="1"/>
</dbReference>
<dbReference type="EMBL" id="CP136898">
    <property type="protein sequence ID" value="WOL20209.1"/>
    <property type="molecule type" value="Genomic_DNA"/>
</dbReference>
<keyword evidence="1" id="KW-1133">Transmembrane helix</keyword>
<keyword evidence="1" id="KW-0812">Transmembrane</keyword>
<organism evidence="2 3">
    <name type="scientific">Canna indica</name>
    <name type="common">Indian-shot</name>
    <dbReference type="NCBI Taxonomy" id="4628"/>
    <lineage>
        <taxon>Eukaryota</taxon>
        <taxon>Viridiplantae</taxon>
        <taxon>Streptophyta</taxon>
        <taxon>Embryophyta</taxon>
        <taxon>Tracheophyta</taxon>
        <taxon>Spermatophyta</taxon>
        <taxon>Magnoliopsida</taxon>
        <taxon>Liliopsida</taxon>
        <taxon>Zingiberales</taxon>
        <taxon>Cannaceae</taxon>
        <taxon>Canna</taxon>
    </lineage>
</organism>
<accession>A0AAQ3L439</accession>
<name>A0AAQ3L439_9LILI</name>
<keyword evidence="1" id="KW-0472">Membrane</keyword>
<reference evidence="2 3" key="1">
    <citation type="submission" date="2023-10" db="EMBL/GenBank/DDBJ databases">
        <title>Chromosome-scale genome assembly provides insights into flower coloration mechanisms of Canna indica.</title>
        <authorList>
            <person name="Li C."/>
        </authorList>
    </citation>
    <scope>NUCLEOTIDE SEQUENCE [LARGE SCALE GENOMIC DNA]</scope>
    <source>
        <tissue evidence="2">Flower</tissue>
    </source>
</reference>
<evidence type="ECO:0000256" key="1">
    <source>
        <dbReference type="SAM" id="Phobius"/>
    </source>
</evidence>
<feature type="transmembrane region" description="Helical" evidence="1">
    <location>
        <begin position="62"/>
        <end position="82"/>
    </location>
</feature>
<keyword evidence="3" id="KW-1185">Reference proteome</keyword>
<evidence type="ECO:0000313" key="3">
    <source>
        <dbReference type="Proteomes" id="UP001327560"/>
    </source>
</evidence>
<feature type="transmembrane region" description="Helical" evidence="1">
    <location>
        <begin position="12"/>
        <end position="31"/>
    </location>
</feature>
<dbReference type="PANTHER" id="PTHR34370">
    <property type="entry name" value="OS04G0600100 PROTEIN"/>
    <property type="match status" value="1"/>
</dbReference>
<dbReference type="AlphaFoldDB" id="A0AAQ3L439"/>
<protein>
    <submittedName>
        <fullName evidence="2">Uncharacterized protein</fullName>
    </submittedName>
</protein>
<sequence>MMQSLKRYGVAGVLSYGLLNTVYYLTTFLLVCGHEPRHPLWLCPCTLHARYLPQNQANYGSIIYLLLMMAASRASGICVAYAHNDVVEHAA</sequence>
<dbReference type="Proteomes" id="UP001327560">
    <property type="component" value="Chromosome 9"/>
</dbReference>